<dbReference type="GO" id="GO:0042128">
    <property type="term" value="P:nitrate assimilation"/>
    <property type="evidence" value="ECO:0007669"/>
    <property type="project" value="UniProtKB-KW"/>
</dbReference>
<reference evidence="8 9" key="1">
    <citation type="journal article" date="2013" name="Mar. Genomics">
        <title>Expression of sulfatases in Rhodopirellula baltica and the diversity of sulfatases in the genus Rhodopirellula.</title>
        <authorList>
            <person name="Wegner C.E."/>
            <person name="Richter-Heitmann T."/>
            <person name="Klindworth A."/>
            <person name="Klockow C."/>
            <person name="Richter M."/>
            <person name="Achstetter T."/>
            <person name="Glockner F.O."/>
            <person name="Harder J."/>
        </authorList>
    </citation>
    <scope>NUCLEOTIDE SEQUENCE [LARGE SCALE GENOMIC DNA]</scope>
    <source>
        <strain evidence="8 9">SM41</strain>
    </source>
</reference>
<dbReference type="GO" id="GO:0046872">
    <property type="term" value="F:metal ion binding"/>
    <property type="evidence" value="ECO:0007669"/>
    <property type="project" value="UniProtKB-KW"/>
</dbReference>
<evidence type="ECO:0000256" key="1">
    <source>
        <dbReference type="ARBA" id="ARBA00022714"/>
    </source>
</evidence>
<dbReference type="SUPFAM" id="SSF50022">
    <property type="entry name" value="ISP domain"/>
    <property type="match status" value="1"/>
</dbReference>
<keyword evidence="6" id="KW-0534">Nitrate assimilation</keyword>
<comment type="caution">
    <text evidence="8">The sequence shown here is derived from an EMBL/GenBank/DDBJ whole genome shotgun (WGS) entry which is preliminary data.</text>
</comment>
<dbReference type="EMBL" id="ANOH01000398">
    <property type="protein sequence ID" value="EMI52953.1"/>
    <property type="molecule type" value="Genomic_DNA"/>
</dbReference>
<dbReference type="InterPro" id="IPR017941">
    <property type="entry name" value="Rieske_2Fe-2S"/>
</dbReference>
<dbReference type="PROSITE" id="PS51296">
    <property type="entry name" value="RIESKE"/>
    <property type="match status" value="1"/>
</dbReference>
<evidence type="ECO:0000256" key="4">
    <source>
        <dbReference type="ARBA" id="ARBA00023004"/>
    </source>
</evidence>
<dbReference type="CDD" id="cd03467">
    <property type="entry name" value="Rieske"/>
    <property type="match status" value="1"/>
</dbReference>
<gene>
    <name evidence="8" type="ORF">RSSM_05622</name>
</gene>
<accession>M5UAB0</accession>
<protein>
    <submittedName>
        <fullName evidence="8">Rieske (2Fe-2S) domain-containing protein</fullName>
    </submittedName>
</protein>
<name>M5UAB0_9BACT</name>
<dbReference type="GO" id="GO:0051537">
    <property type="term" value="F:2 iron, 2 sulfur cluster binding"/>
    <property type="evidence" value="ECO:0007669"/>
    <property type="project" value="UniProtKB-KW"/>
</dbReference>
<evidence type="ECO:0000313" key="8">
    <source>
        <dbReference type="EMBL" id="EMI52953.1"/>
    </source>
</evidence>
<dbReference type="AlphaFoldDB" id="M5UAB0"/>
<feature type="domain" description="Rieske" evidence="7">
    <location>
        <begin position="10"/>
        <end position="104"/>
    </location>
</feature>
<dbReference type="Proteomes" id="UP000011885">
    <property type="component" value="Unassembled WGS sequence"/>
</dbReference>
<keyword evidence="5" id="KW-0411">Iron-sulfur</keyword>
<evidence type="ECO:0000256" key="5">
    <source>
        <dbReference type="ARBA" id="ARBA00023014"/>
    </source>
</evidence>
<evidence type="ECO:0000313" key="9">
    <source>
        <dbReference type="Proteomes" id="UP000011885"/>
    </source>
</evidence>
<evidence type="ECO:0000256" key="3">
    <source>
        <dbReference type="ARBA" id="ARBA00023002"/>
    </source>
</evidence>
<dbReference type="Gene3D" id="2.102.10.10">
    <property type="entry name" value="Rieske [2Fe-2S] iron-sulphur domain"/>
    <property type="match status" value="1"/>
</dbReference>
<dbReference type="Pfam" id="PF00355">
    <property type="entry name" value="Rieske"/>
    <property type="match status" value="1"/>
</dbReference>
<keyword evidence="3" id="KW-0560">Oxidoreductase</keyword>
<dbReference type="NCBIfam" id="TIGR02378">
    <property type="entry name" value="nirD_assim_sml"/>
    <property type="match status" value="1"/>
</dbReference>
<evidence type="ECO:0000256" key="6">
    <source>
        <dbReference type="ARBA" id="ARBA00023063"/>
    </source>
</evidence>
<dbReference type="PANTHER" id="PTHR21496:SF23">
    <property type="entry name" value="3-PHENYLPROPIONATE_CINNAMIC ACID DIOXYGENASE FERREDOXIN SUBUNIT"/>
    <property type="match status" value="1"/>
</dbReference>
<evidence type="ECO:0000256" key="2">
    <source>
        <dbReference type="ARBA" id="ARBA00022723"/>
    </source>
</evidence>
<dbReference type="InterPro" id="IPR012748">
    <property type="entry name" value="Rieske-like_NirD"/>
</dbReference>
<sequence length="117" mass="13297">MKDSIMSEYENVGKVSDFEENVGRAFSLGDRMVAVFRKGDDWYAIDDMCPHMGASLAEGHVEGTSVMCPWHAWRFCITDGTWEDNPRTKVDCFDVKVENDEVWVRPTPKSEPSDETA</sequence>
<dbReference type="InterPro" id="IPR036922">
    <property type="entry name" value="Rieske_2Fe-2S_sf"/>
</dbReference>
<keyword evidence="9" id="KW-1185">Reference proteome</keyword>
<keyword evidence="1" id="KW-0001">2Fe-2S</keyword>
<proteinExistence type="predicted"/>
<dbReference type="PATRIC" id="fig|1263870.3.peg.5953"/>
<dbReference type="GO" id="GO:0008942">
    <property type="term" value="F:nitrite reductase [NAD(P)H] activity"/>
    <property type="evidence" value="ECO:0007669"/>
    <property type="project" value="InterPro"/>
</dbReference>
<keyword evidence="2" id="KW-0479">Metal-binding</keyword>
<dbReference type="PANTHER" id="PTHR21496">
    <property type="entry name" value="FERREDOXIN-RELATED"/>
    <property type="match status" value="1"/>
</dbReference>
<keyword evidence="4" id="KW-0408">Iron</keyword>
<evidence type="ECO:0000259" key="7">
    <source>
        <dbReference type="PROSITE" id="PS51296"/>
    </source>
</evidence>
<organism evidence="8 9">
    <name type="scientific">Rhodopirellula sallentina SM41</name>
    <dbReference type="NCBI Taxonomy" id="1263870"/>
    <lineage>
        <taxon>Bacteria</taxon>
        <taxon>Pseudomonadati</taxon>
        <taxon>Planctomycetota</taxon>
        <taxon>Planctomycetia</taxon>
        <taxon>Pirellulales</taxon>
        <taxon>Pirellulaceae</taxon>
        <taxon>Rhodopirellula</taxon>
    </lineage>
</organism>